<evidence type="ECO:0000256" key="2">
    <source>
        <dbReference type="ARBA" id="ARBA00022448"/>
    </source>
</evidence>
<dbReference type="GO" id="GO:0015846">
    <property type="term" value="P:polyamine transport"/>
    <property type="evidence" value="ECO:0007669"/>
    <property type="project" value="InterPro"/>
</dbReference>
<gene>
    <name evidence="6" type="ordered locus">M301_1038</name>
</gene>
<evidence type="ECO:0000313" key="7">
    <source>
        <dbReference type="Proteomes" id="UP000000383"/>
    </source>
</evidence>
<dbReference type="AlphaFoldDB" id="D7DQ51"/>
<dbReference type="PANTHER" id="PTHR30222:SF18">
    <property type="entry name" value="BIFUNCTIONAL POLYHYDROXYBUTYRATE SYNTHASE _ ABC TRANSPORTER PERIPLASMIC BINDING PROTEIN-RELATED"/>
    <property type="match status" value="1"/>
</dbReference>
<proteinExistence type="predicted"/>
<dbReference type="OrthoDB" id="9769319at2"/>
<dbReference type="PANTHER" id="PTHR30222">
    <property type="entry name" value="SPERMIDINE/PUTRESCINE-BINDING PERIPLASMIC PROTEIN"/>
    <property type="match status" value="1"/>
</dbReference>
<reference evidence="7" key="1">
    <citation type="submission" date="2010-05" db="EMBL/GenBank/DDBJ databases">
        <title>Complete sequence of Methylotenera sp. 301.</title>
        <authorList>
            <person name="Lucas S."/>
            <person name="Copeland A."/>
            <person name="Lapidus A."/>
            <person name="Cheng J.-F."/>
            <person name="Bruce D."/>
            <person name="Goodwin L."/>
            <person name="Pitluck S."/>
            <person name="Clum A."/>
            <person name="Land M."/>
            <person name="Hauser L."/>
            <person name="Kyrpides N."/>
            <person name="Ivanova N."/>
            <person name="Chistoservova L."/>
            <person name="Kalyuzhnaya M."/>
            <person name="Woyke T."/>
        </authorList>
    </citation>
    <scope>NUCLEOTIDE SEQUENCE [LARGE SCALE GENOMIC DNA]</scope>
    <source>
        <strain evidence="7">301</strain>
    </source>
</reference>
<dbReference type="Proteomes" id="UP000000383">
    <property type="component" value="Chromosome"/>
</dbReference>
<dbReference type="EMBL" id="CP002056">
    <property type="protein sequence ID" value="ADI29422.1"/>
    <property type="molecule type" value="Genomic_DNA"/>
</dbReference>
<keyword evidence="4" id="KW-0574">Periplasm</keyword>
<sequence length="386" mass="42300" precursor="true">MTSNKMKQVLIAVLAASISHAQAESSTNTKVGQGEGQLDVIAWPGYIERGESDKNYDWVTGFEKETGCKVNVKTAGTSDEMVSLMNKGGYDLVTASGDASLRLVAGKKVQPINTALVPSWATVDSRLQNAPWHTVGGKHYGVPYQWGPNVLMYNTTTFKTAPTSWGTVFEPQNLPDGKPNKGRIQAYDGPIYIADAALYLMKKDPSLGIKDPYELNEKQYAAVLKLLRQQKTLTHRYWHDVTVQMTDFKKEGVVASGAWPYQVNALKTEKQPIASVIPTEGATGWADTTMLATKAKHPNCAYKWLEHSLAPATQVGVAEWFGSNPVVPTACKTKAPGGSDFCGDNGFSRYAEIKFWRTPQAKCSLKEGCVPYSRWTSDYIAIMGGR</sequence>
<dbReference type="RefSeq" id="WP_013147738.1">
    <property type="nucleotide sequence ID" value="NC_014207.1"/>
</dbReference>
<comment type="subcellular location">
    <subcellularLocation>
        <location evidence="1">Periplasm</location>
    </subcellularLocation>
</comment>
<name>D7DQ51_METV0</name>
<evidence type="ECO:0000256" key="3">
    <source>
        <dbReference type="ARBA" id="ARBA00022729"/>
    </source>
</evidence>
<dbReference type="GO" id="GO:0019808">
    <property type="term" value="F:polyamine binding"/>
    <property type="evidence" value="ECO:0007669"/>
    <property type="project" value="InterPro"/>
</dbReference>
<dbReference type="eggNOG" id="COG0687">
    <property type="taxonomic scope" value="Bacteria"/>
</dbReference>
<keyword evidence="7" id="KW-1185">Reference proteome</keyword>
<dbReference type="HOGENOM" id="CLU_026974_1_5_4"/>
<dbReference type="InterPro" id="IPR006059">
    <property type="entry name" value="SBP"/>
</dbReference>
<dbReference type="InterPro" id="IPR001188">
    <property type="entry name" value="Sperm_putr-bd"/>
</dbReference>
<evidence type="ECO:0000256" key="4">
    <source>
        <dbReference type="ARBA" id="ARBA00022764"/>
    </source>
</evidence>
<keyword evidence="3 5" id="KW-0732">Signal</keyword>
<keyword evidence="2" id="KW-0813">Transport</keyword>
<evidence type="ECO:0000256" key="5">
    <source>
        <dbReference type="SAM" id="SignalP"/>
    </source>
</evidence>
<reference evidence="6 7" key="2">
    <citation type="journal article" date="2011" name="J. Bacteriol.">
        <title>Genomes of three methylotrophs from a single niche uncover genetic and metabolic divergence of Methylophilaceae.</title>
        <authorList>
            <person name="Lapidus A."/>
            <person name="Clum A."/>
            <person name="Labutti K."/>
            <person name="Kaluzhnaya M.G."/>
            <person name="Lim S."/>
            <person name="Beck D.A."/>
            <person name="Glavina Del Rio T."/>
            <person name="Nolan M."/>
            <person name="Mavromatis K."/>
            <person name="Huntemann M."/>
            <person name="Lucas S."/>
            <person name="Lidstrom M.E."/>
            <person name="Ivanova N."/>
            <person name="Chistoserdova L."/>
        </authorList>
    </citation>
    <scope>NUCLEOTIDE SEQUENCE [LARGE SCALE GENOMIC DNA]</scope>
    <source>
        <strain evidence="6 7">301</strain>
    </source>
</reference>
<dbReference type="GO" id="GO:0042597">
    <property type="term" value="C:periplasmic space"/>
    <property type="evidence" value="ECO:0007669"/>
    <property type="project" value="UniProtKB-SubCell"/>
</dbReference>
<dbReference type="Pfam" id="PF13416">
    <property type="entry name" value="SBP_bac_8"/>
    <property type="match status" value="1"/>
</dbReference>
<dbReference type="PRINTS" id="PR00909">
    <property type="entry name" value="SPERMDNBNDNG"/>
</dbReference>
<feature type="signal peptide" evidence="5">
    <location>
        <begin position="1"/>
        <end position="23"/>
    </location>
</feature>
<accession>D7DQ51</accession>
<dbReference type="Gene3D" id="3.40.190.10">
    <property type="entry name" value="Periplasmic binding protein-like II"/>
    <property type="match status" value="2"/>
</dbReference>
<evidence type="ECO:0000256" key="1">
    <source>
        <dbReference type="ARBA" id="ARBA00004418"/>
    </source>
</evidence>
<protein>
    <submittedName>
        <fullName evidence="6">Extracellular solute-binding protein family 1</fullName>
    </submittedName>
</protein>
<dbReference type="CDD" id="cd13588">
    <property type="entry name" value="PBP2_polyamine_1"/>
    <property type="match status" value="1"/>
</dbReference>
<organism evidence="6 7">
    <name type="scientific">Methylotenera versatilis (strain 301)</name>
    <dbReference type="NCBI Taxonomy" id="666681"/>
    <lineage>
        <taxon>Bacteria</taxon>
        <taxon>Pseudomonadati</taxon>
        <taxon>Pseudomonadota</taxon>
        <taxon>Betaproteobacteria</taxon>
        <taxon>Nitrosomonadales</taxon>
        <taxon>Methylophilaceae</taxon>
        <taxon>Methylotenera</taxon>
    </lineage>
</organism>
<dbReference type="SUPFAM" id="SSF53850">
    <property type="entry name" value="Periplasmic binding protein-like II"/>
    <property type="match status" value="1"/>
</dbReference>
<feature type="chain" id="PRO_5003094650" evidence="5">
    <location>
        <begin position="24"/>
        <end position="386"/>
    </location>
</feature>
<dbReference type="KEGG" id="meh:M301_1038"/>
<evidence type="ECO:0000313" key="6">
    <source>
        <dbReference type="EMBL" id="ADI29422.1"/>
    </source>
</evidence>
<dbReference type="STRING" id="666681.M301_1038"/>